<dbReference type="AlphaFoldDB" id="X1TGN9"/>
<gene>
    <name evidence="1" type="ORF">S12H4_34388</name>
</gene>
<evidence type="ECO:0000313" key="1">
    <source>
        <dbReference type="EMBL" id="GAI90516.1"/>
    </source>
</evidence>
<protein>
    <submittedName>
        <fullName evidence="1">Uncharacterized protein</fullName>
    </submittedName>
</protein>
<reference evidence="1" key="1">
    <citation type="journal article" date="2014" name="Front. Microbiol.">
        <title>High frequency of phylogenetically diverse reductive dehalogenase-homologous genes in deep subseafloor sedimentary metagenomes.</title>
        <authorList>
            <person name="Kawai M."/>
            <person name="Futagami T."/>
            <person name="Toyoda A."/>
            <person name="Takaki Y."/>
            <person name="Nishi S."/>
            <person name="Hori S."/>
            <person name="Arai W."/>
            <person name="Tsubouchi T."/>
            <person name="Morono Y."/>
            <person name="Uchiyama I."/>
            <person name="Ito T."/>
            <person name="Fujiyama A."/>
            <person name="Inagaki F."/>
            <person name="Takami H."/>
        </authorList>
    </citation>
    <scope>NUCLEOTIDE SEQUENCE</scope>
    <source>
        <strain evidence="1">Expedition CK06-06</strain>
    </source>
</reference>
<dbReference type="EMBL" id="BARW01020343">
    <property type="protein sequence ID" value="GAI90516.1"/>
    <property type="molecule type" value="Genomic_DNA"/>
</dbReference>
<comment type="caution">
    <text evidence="1">The sequence shown here is derived from an EMBL/GenBank/DDBJ whole genome shotgun (WGS) entry which is preliminary data.</text>
</comment>
<proteinExistence type="predicted"/>
<sequence>MNYRIATILAAESLAGAGVKVIDLLLKDVVSELVVKWVGVSKGTLLTDHPTGMIDKIELIDGTDVLLSLTSEEMTALAYYDTLKSPVCHINTKTNYALELILRHRFGRKLYDPELALDPKRFRNPQLRITYDSDGCQDAVTSGYLEVYAHCFDEKAVSPSGFLMSKEHYTYTPTAASSHKYIDLPTDFPIRKMLIKAHYAAQFFHSTLGHVKLSEDNDKRYPLTSIAET</sequence>
<name>X1TGN9_9ZZZZ</name>
<organism evidence="1">
    <name type="scientific">marine sediment metagenome</name>
    <dbReference type="NCBI Taxonomy" id="412755"/>
    <lineage>
        <taxon>unclassified sequences</taxon>
        <taxon>metagenomes</taxon>
        <taxon>ecological metagenomes</taxon>
    </lineage>
</organism>
<feature type="non-terminal residue" evidence="1">
    <location>
        <position position="229"/>
    </location>
</feature>
<accession>X1TGN9</accession>